<dbReference type="AlphaFoldDB" id="A0A097EM30"/>
<evidence type="ECO:0000313" key="5">
    <source>
        <dbReference type="Proteomes" id="UP000029672"/>
    </source>
</evidence>
<protein>
    <submittedName>
        <fullName evidence="4">Dehydrogenase</fullName>
    </submittedName>
</protein>
<dbReference type="Pfam" id="PF03435">
    <property type="entry name" value="Sacchrp_dh_NADP"/>
    <property type="match status" value="1"/>
</dbReference>
<reference evidence="4 5" key="1">
    <citation type="submission" date="2014-10" db="EMBL/GenBank/DDBJ databases">
        <title>Whole genome sequence of Francisella endociliophora strain FSC1006, isolated from a laboratory culture of the marine ciliate Euplotes raikovi.</title>
        <authorList>
            <person name="Granberg M."/>
            <person name="Backman S."/>
            <person name="Lundmark E."/>
            <person name="Nilsson E."/>
            <person name="Karlsson E."/>
            <person name="Thelaus J."/>
            <person name="Ohrman C."/>
            <person name="Larkeryd A."/>
            <person name="Stenberg P."/>
        </authorList>
    </citation>
    <scope>NUCLEOTIDE SEQUENCE [LARGE SCALE GENOMIC DNA]</scope>
    <source>
        <strain evidence="4 5">FSC1006</strain>
    </source>
</reference>
<accession>A0A097EM30</accession>
<dbReference type="EMBL" id="CP009574">
    <property type="protein sequence ID" value="AIT08620.1"/>
    <property type="molecule type" value="Genomic_DNA"/>
</dbReference>
<evidence type="ECO:0000313" key="4">
    <source>
        <dbReference type="EMBL" id="AIT08620.1"/>
    </source>
</evidence>
<dbReference type="HOGENOM" id="CLU_032858_0_0_6"/>
<feature type="domain" description="Saccharopine dehydrogenase NADP binding" evidence="2">
    <location>
        <begin position="4"/>
        <end position="109"/>
    </location>
</feature>
<dbReference type="Pfam" id="PF16653">
    <property type="entry name" value="Sacchrp_dh_C"/>
    <property type="match status" value="1"/>
</dbReference>
<proteinExistence type="predicted"/>
<keyword evidence="1" id="KW-0560">Oxidoreductase</keyword>
<evidence type="ECO:0000259" key="3">
    <source>
        <dbReference type="Pfam" id="PF16653"/>
    </source>
</evidence>
<sequence length="371" mass="41609">MKEIIILGAGRVGSLTSCLLVESGDYVVHLIDKFIPKDKPKLEKNTKNLKYVELDATNPEDLESYIHKYNIKTIVSCLPFFLNKDIAKLAGELELNYFDLTEDVEATNYIKDIAKNSGNNFFAPQCGLAPGFISIVSNNLMQEFESIDTVRMRVGALPLNVSNVLQYGLTWSTEGLINEYAKPCESVVDGKKRTLAPLADIEEIKIDGLTYEAFNTSGGIGSMIETYAGKVKNINYKSIRHPGHCEKMKFLMQDMKLGEDLDTMAKIMDNAIPRINQDIVLIYVSVDGIRKGLKTERHFAQKYPSKLMFGKHFSALQLTTATSLCVSIDLLLNSDDDPRGFINQESICLKDFYSNRFGQYYKESGLLVQAD</sequence>
<dbReference type="Gene3D" id="3.40.50.720">
    <property type="entry name" value="NAD(P)-binding Rossmann-like Domain"/>
    <property type="match status" value="1"/>
</dbReference>
<dbReference type="PANTHER" id="PTHR11133:SF22">
    <property type="entry name" value="ALPHA-AMINOADIPIC SEMIALDEHYDE SYNTHASE, MITOCHONDRIAL"/>
    <property type="match status" value="1"/>
</dbReference>
<gene>
    <name evidence="4" type="ORF">LO80_00615</name>
</gene>
<dbReference type="Proteomes" id="UP000029672">
    <property type="component" value="Chromosome"/>
</dbReference>
<dbReference type="KEGG" id="frf:LO80_00615"/>
<dbReference type="STRING" id="1547445.LO80_00615"/>
<keyword evidence="5" id="KW-1185">Reference proteome</keyword>
<evidence type="ECO:0000259" key="2">
    <source>
        <dbReference type="Pfam" id="PF03435"/>
    </source>
</evidence>
<dbReference type="SUPFAM" id="SSF51735">
    <property type="entry name" value="NAD(P)-binding Rossmann-fold domains"/>
    <property type="match status" value="1"/>
</dbReference>
<name>A0A097EM30_9GAMM</name>
<feature type="domain" description="Saccharopine dehydrogenase-like C-terminal" evidence="3">
    <location>
        <begin position="127"/>
        <end position="353"/>
    </location>
</feature>
<dbReference type="InterPro" id="IPR005097">
    <property type="entry name" value="Sacchrp_dh_NADP-bd"/>
</dbReference>
<evidence type="ECO:0000256" key="1">
    <source>
        <dbReference type="ARBA" id="ARBA00023002"/>
    </source>
</evidence>
<dbReference type="PANTHER" id="PTHR11133">
    <property type="entry name" value="SACCHAROPINE DEHYDROGENASE"/>
    <property type="match status" value="1"/>
</dbReference>
<dbReference type="GO" id="GO:0016491">
    <property type="term" value="F:oxidoreductase activity"/>
    <property type="evidence" value="ECO:0007669"/>
    <property type="project" value="UniProtKB-KW"/>
</dbReference>
<organism evidence="4 5">
    <name type="scientific">Candidatus Francisella endociliophora</name>
    <dbReference type="NCBI Taxonomy" id="653937"/>
    <lineage>
        <taxon>Bacteria</taxon>
        <taxon>Pseudomonadati</taxon>
        <taxon>Pseudomonadota</taxon>
        <taxon>Gammaproteobacteria</taxon>
        <taxon>Thiotrichales</taxon>
        <taxon>Francisellaceae</taxon>
        <taxon>Francisella</taxon>
    </lineage>
</organism>
<dbReference type="InterPro" id="IPR036291">
    <property type="entry name" value="NAD(P)-bd_dom_sf"/>
</dbReference>
<dbReference type="eggNOG" id="COG1748">
    <property type="taxonomic scope" value="Bacteria"/>
</dbReference>
<dbReference type="InterPro" id="IPR051168">
    <property type="entry name" value="AASS"/>
</dbReference>
<dbReference type="RefSeq" id="WP_040007607.1">
    <property type="nucleotide sequence ID" value="NZ_CP009574.1"/>
</dbReference>
<dbReference type="OrthoDB" id="9769367at2"/>
<dbReference type="Gene3D" id="3.30.360.10">
    <property type="entry name" value="Dihydrodipicolinate Reductase, domain 2"/>
    <property type="match status" value="1"/>
</dbReference>
<dbReference type="InterPro" id="IPR032095">
    <property type="entry name" value="Sacchrp_dh-like_C"/>
</dbReference>
<dbReference type="SUPFAM" id="SSF55347">
    <property type="entry name" value="Glyceraldehyde-3-phosphate dehydrogenase-like, C-terminal domain"/>
    <property type="match status" value="1"/>
</dbReference>